<organism evidence="1 2">
    <name type="scientific">Streptococcus hillyeri</name>
    <dbReference type="NCBI Taxonomy" id="2282420"/>
    <lineage>
        <taxon>Bacteria</taxon>
        <taxon>Bacillati</taxon>
        <taxon>Bacillota</taxon>
        <taxon>Bacilli</taxon>
        <taxon>Lactobacillales</taxon>
        <taxon>Streptococcaceae</taxon>
        <taxon>Streptococcus</taxon>
    </lineage>
</organism>
<name>A0A3L9DX81_9STRE</name>
<dbReference type="AlphaFoldDB" id="A0A3L9DX81"/>
<evidence type="ECO:0000313" key="1">
    <source>
        <dbReference type="EMBL" id="RLY03400.1"/>
    </source>
</evidence>
<keyword evidence="2" id="KW-1185">Reference proteome</keyword>
<protein>
    <recommendedName>
        <fullName evidence="3">Phage encoded ArpU family transcriptional regulator</fullName>
    </recommendedName>
</protein>
<dbReference type="EMBL" id="RCVM01000008">
    <property type="protein sequence ID" value="RLY03400.1"/>
    <property type="molecule type" value="Genomic_DNA"/>
</dbReference>
<proteinExistence type="predicted"/>
<sequence>MEKRQLKELARRKLSEFHKWRNVAGFHYSLISVSDVWTVELFDFKPEEFEMMRHDWQREAPYEVNEIIKAINAIEIPRRRATLVLSYLMPQRLGTKEQKSILSVASSTYHRDKELALLDFAKLYRNGVIKTFTEQD</sequence>
<accession>A0A3L9DX81</accession>
<evidence type="ECO:0008006" key="3">
    <source>
        <dbReference type="Google" id="ProtNLM"/>
    </source>
</evidence>
<gene>
    <name evidence="1" type="ORF">EAF07_05075</name>
</gene>
<dbReference type="Proteomes" id="UP000279194">
    <property type="component" value="Unassembled WGS sequence"/>
</dbReference>
<dbReference type="OrthoDB" id="9814970at2"/>
<comment type="caution">
    <text evidence="1">The sequence shown here is derived from an EMBL/GenBank/DDBJ whole genome shotgun (WGS) entry which is preliminary data.</text>
</comment>
<dbReference type="RefSeq" id="WP_121835293.1">
    <property type="nucleotide sequence ID" value="NZ_RCVM01000008.1"/>
</dbReference>
<reference evidence="1 2" key="1">
    <citation type="submission" date="2018-10" db="EMBL/GenBank/DDBJ databases">
        <title>Streptococcus hillyeri sp. nov., isolated from equine tracheal sample.</title>
        <authorList>
            <person name="Macfadyen A.C."/>
            <person name="Waller A."/>
            <person name="Paterson G.K."/>
        </authorList>
    </citation>
    <scope>NUCLEOTIDE SEQUENCE [LARGE SCALE GENOMIC DNA]</scope>
    <source>
        <strain evidence="1 2">28462</strain>
    </source>
</reference>
<evidence type="ECO:0000313" key="2">
    <source>
        <dbReference type="Proteomes" id="UP000279194"/>
    </source>
</evidence>